<dbReference type="PANTHER" id="PTHR45703:SF22">
    <property type="entry name" value="DYNEIN CYTOPLASMIC 2 HEAVY CHAIN 1"/>
    <property type="match status" value="1"/>
</dbReference>
<feature type="non-terminal residue" evidence="2">
    <location>
        <position position="1"/>
    </location>
</feature>
<sequence>GLKNLNMDVLQLSQILQESSSSEPILLLTTSGNDPSAEIRELAEDKKGMGKYIEIAMGEGQEIKAVSSLQEANENGYWIILKNLHLVCNWLPILLQELQNLKANPDFRIWLITESQNSFNLVLAQNSLKIAYEAPQGVRNNLLRTYANWGPDYVQSLKPTNARIFFILACLNALLQERRTYIPQGAGQNGTILATLT</sequence>
<proteinExistence type="predicted"/>
<dbReference type="Proteomes" id="UP000051574">
    <property type="component" value="Unassembled WGS sequence"/>
</dbReference>
<dbReference type="AlphaFoldDB" id="A0A0T6AZF9"/>
<dbReference type="GO" id="GO:0045505">
    <property type="term" value="F:dynein intermediate chain binding"/>
    <property type="evidence" value="ECO:0007669"/>
    <property type="project" value="InterPro"/>
</dbReference>
<gene>
    <name evidence="2" type="ORF">AMK59_6546</name>
</gene>
<evidence type="ECO:0000259" key="1">
    <source>
        <dbReference type="Pfam" id="PF03028"/>
    </source>
</evidence>
<dbReference type="EMBL" id="LJIG01022504">
    <property type="protein sequence ID" value="KRT80222.1"/>
    <property type="molecule type" value="Genomic_DNA"/>
</dbReference>
<dbReference type="InterPro" id="IPR027417">
    <property type="entry name" value="P-loop_NTPase"/>
</dbReference>
<dbReference type="Gene3D" id="3.40.50.300">
    <property type="entry name" value="P-loop containing nucleotide triphosphate hydrolases"/>
    <property type="match status" value="1"/>
</dbReference>
<organism evidence="2 3">
    <name type="scientific">Oryctes borbonicus</name>
    <dbReference type="NCBI Taxonomy" id="1629725"/>
    <lineage>
        <taxon>Eukaryota</taxon>
        <taxon>Metazoa</taxon>
        <taxon>Ecdysozoa</taxon>
        <taxon>Arthropoda</taxon>
        <taxon>Hexapoda</taxon>
        <taxon>Insecta</taxon>
        <taxon>Pterygota</taxon>
        <taxon>Neoptera</taxon>
        <taxon>Endopterygota</taxon>
        <taxon>Coleoptera</taxon>
        <taxon>Polyphaga</taxon>
        <taxon>Scarabaeiformia</taxon>
        <taxon>Scarabaeidae</taxon>
        <taxon>Dynastinae</taxon>
        <taxon>Oryctes</taxon>
    </lineage>
</organism>
<evidence type="ECO:0000313" key="2">
    <source>
        <dbReference type="EMBL" id="KRT80222.1"/>
    </source>
</evidence>
<feature type="domain" description="Dynein heavy chain region D6 P-loop" evidence="1">
    <location>
        <begin position="21"/>
        <end position="130"/>
    </location>
</feature>
<dbReference type="Gene3D" id="1.10.8.720">
    <property type="entry name" value="Region D6 of dynein motor"/>
    <property type="match status" value="1"/>
</dbReference>
<keyword evidence="3" id="KW-1185">Reference proteome</keyword>
<name>A0A0T6AZF9_9SCAR</name>
<dbReference type="Pfam" id="PF03028">
    <property type="entry name" value="Dynein_heavy"/>
    <property type="match status" value="1"/>
</dbReference>
<dbReference type="GO" id="GO:0008569">
    <property type="term" value="F:minus-end-directed microtubule motor activity"/>
    <property type="evidence" value="ECO:0007669"/>
    <property type="project" value="InterPro"/>
</dbReference>
<dbReference type="GO" id="GO:0007018">
    <property type="term" value="P:microtubule-based movement"/>
    <property type="evidence" value="ECO:0007669"/>
    <property type="project" value="InterPro"/>
</dbReference>
<dbReference type="GO" id="GO:0030286">
    <property type="term" value="C:dynein complex"/>
    <property type="evidence" value="ECO:0007669"/>
    <property type="project" value="InterPro"/>
</dbReference>
<dbReference type="OrthoDB" id="10252139at2759"/>
<reference evidence="2 3" key="1">
    <citation type="submission" date="2015-09" db="EMBL/GenBank/DDBJ databases">
        <title>Draft genome of the scarab beetle Oryctes borbonicus.</title>
        <authorList>
            <person name="Meyer J.M."/>
            <person name="Markov G.V."/>
            <person name="Baskaran P."/>
            <person name="Herrmann M."/>
            <person name="Sommer R.J."/>
            <person name="Roedelsperger C."/>
        </authorList>
    </citation>
    <scope>NUCLEOTIDE SEQUENCE [LARGE SCALE GENOMIC DNA]</scope>
    <source>
        <strain evidence="2">OB123</strain>
        <tissue evidence="2">Whole animal</tissue>
    </source>
</reference>
<protein>
    <recommendedName>
        <fullName evidence="1">Dynein heavy chain region D6 P-loop domain-containing protein</fullName>
    </recommendedName>
</protein>
<dbReference type="InterPro" id="IPR004273">
    <property type="entry name" value="Dynein_heavy_D6_P-loop"/>
</dbReference>
<dbReference type="PANTHER" id="PTHR45703">
    <property type="entry name" value="DYNEIN HEAVY CHAIN"/>
    <property type="match status" value="1"/>
</dbReference>
<accession>A0A0T6AZF9</accession>
<dbReference type="InterPro" id="IPR042219">
    <property type="entry name" value="AAA_lid_11_sf"/>
</dbReference>
<dbReference type="InterPro" id="IPR026983">
    <property type="entry name" value="DHC"/>
</dbReference>
<evidence type="ECO:0000313" key="3">
    <source>
        <dbReference type="Proteomes" id="UP000051574"/>
    </source>
</evidence>
<dbReference type="GO" id="GO:0051959">
    <property type="term" value="F:dynein light intermediate chain binding"/>
    <property type="evidence" value="ECO:0007669"/>
    <property type="project" value="InterPro"/>
</dbReference>
<comment type="caution">
    <text evidence="2">The sequence shown here is derived from an EMBL/GenBank/DDBJ whole genome shotgun (WGS) entry which is preliminary data.</text>
</comment>